<evidence type="ECO:0000256" key="1">
    <source>
        <dbReference type="SAM" id="MobiDB-lite"/>
    </source>
</evidence>
<organism evidence="2 3">
    <name type="scientific">Amycolatopsis arida</name>
    <dbReference type="NCBI Taxonomy" id="587909"/>
    <lineage>
        <taxon>Bacteria</taxon>
        <taxon>Bacillati</taxon>
        <taxon>Actinomycetota</taxon>
        <taxon>Actinomycetes</taxon>
        <taxon>Pseudonocardiales</taxon>
        <taxon>Pseudonocardiaceae</taxon>
        <taxon>Amycolatopsis</taxon>
    </lineage>
</organism>
<keyword evidence="3" id="KW-1185">Reference proteome</keyword>
<feature type="compositionally biased region" description="Basic and acidic residues" evidence="1">
    <location>
        <begin position="18"/>
        <end position="30"/>
    </location>
</feature>
<feature type="region of interest" description="Disordered" evidence="1">
    <location>
        <begin position="1"/>
        <end position="30"/>
    </location>
</feature>
<protein>
    <submittedName>
        <fullName evidence="2">Uncharacterized protein</fullName>
    </submittedName>
</protein>
<accession>A0A1I5PHB0</accession>
<reference evidence="3" key="1">
    <citation type="submission" date="2016-10" db="EMBL/GenBank/DDBJ databases">
        <authorList>
            <person name="Varghese N."/>
            <person name="Submissions S."/>
        </authorList>
    </citation>
    <scope>NUCLEOTIDE SEQUENCE [LARGE SCALE GENOMIC DNA]</scope>
    <source>
        <strain evidence="3">CGMCC 4.5579</strain>
    </source>
</reference>
<proteinExistence type="predicted"/>
<dbReference type="AlphaFoldDB" id="A0A1I5PHB0"/>
<dbReference type="EMBL" id="FOWW01000002">
    <property type="protein sequence ID" value="SFP33423.1"/>
    <property type="molecule type" value="Genomic_DNA"/>
</dbReference>
<name>A0A1I5PHB0_9PSEU</name>
<gene>
    <name evidence="2" type="ORF">SAMN05421810_102293</name>
</gene>
<evidence type="ECO:0000313" key="3">
    <source>
        <dbReference type="Proteomes" id="UP000198727"/>
    </source>
</evidence>
<sequence>MRCRPSNVSTSGQPTNVDGEHADASGKHEV</sequence>
<feature type="compositionally biased region" description="Polar residues" evidence="1">
    <location>
        <begin position="1"/>
        <end position="16"/>
    </location>
</feature>
<dbReference type="Proteomes" id="UP000198727">
    <property type="component" value="Unassembled WGS sequence"/>
</dbReference>
<evidence type="ECO:0000313" key="2">
    <source>
        <dbReference type="EMBL" id="SFP33423.1"/>
    </source>
</evidence>